<feature type="domain" description="MRN complex-interacting protein N-terminal" evidence="2">
    <location>
        <begin position="7"/>
        <end position="113"/>
    </location>
</feature>
<dbReference type="InterPro" id="IPR032739">
    <property type="entry name" value="MRNIP"/>
</dbReference>
<evidence type="ECO:0000256" key="1">
    <source>
        <dbReference type="SAM" id="MobiDB-lite"/>
    </source>
</evidence>
<accession>A0A452IFH6</accession>
<keyword evidence="4" id="KW-1185">Reference proteome</keyword>
<evidence type="ECO:0000259" key="2">
    <source>
        <dbReference type="Pfam" id="PF15749"/>
    </source>
</evidence>
<dbReference type="Proteomes" id="UP000291020">
    <property type="component" value="Unassembled WGS sequence"/>
</dbReference>
<dbReference type="PANTHER" id="PTHR15863">
    <property type="entry name" value="MRN COMPLEX-INTERACTING PROTEIN"/>
    <property type="match status" value="1"/>
</dbReference>
<dbReference type="STRING" id="38772.ENSGAGP00000026611"/>
<dbReference type="PANTHER" id="PTHR15863:SF2">
    <property type="entry name" value="MRN COMPLEX-INTERACTING PROTEIN"/>
    <property type="match status" value="1"/>
</dbReference>
<feature type="region of interest" description="Disordered" evidence="1">
    <location>
        <begin position="260"/>
        <end position="294"/>
    </location>
</feature>
<dbReference type="Pfam" id="PF15749">
    <property type="entry name" value="MRNIP"/>
    <property type="match status" value="1"/>
</dbReference>
<dbReference type="Ensembl" id="ENSGAGT00000030249.1">
    <property type="protein sequence ID" value="ENSGAGP00000026611.1"/>
    <property type="gene ID" value="ENSGAGG00000019385.1"/>
</dbReference>
<sequence>MGQRFQVLRCFSCGTFQVHQVKKSRKWSCKVCGEKQMLLKAYGQGSGSDCRRHVQKLNLLRAGMEVAAEGTSWCIEEPVNNDKENTGVPQDENVGRQEEDVEFSPLVSRWNKYLHKDSEDQEEVYTDREQMYSHKRNIVEEQRKRKTSFRHNDAQECFEEKRIYGLTGQAKKVKTFESRKDSTTVADQDGGDYICNSVVVPAISEFWVPENTQAPESANVTMSKWEKFLLSPSSCNNGNITPAAQKSSWKLDTQRASAGNFLMPDGYPQQEEDSESPGPGAQTEKSFTNSKQTAQKYASKLHSTTLAARGQTAFDVSHAVIESVLSGKYKDCLSRAGSGIAENNEGSLCLAGTVMPANYLSKDAVTFTSTDPFAGSSGVSQRLTAPSSSFFCTDDDFDDNL</sequence>
<reference evidence="3" key="3">
    <citation type="submission" date="2025-09" db="UniProtKB">
        <authorList>
            <consortium name="Ensembl"/>
        </authorList>
    </citation>
    <scope>IDENTIFICATION</scope>
</reference>
<dbReference type="GO" id="GO:0005634">
    <property type="term" value="C:nucleus"/>
    <property type="evidence" value="ECO:0007669"/>
    <property type="project" value="TreeGrafter"/>
</dbReference>
<protein>
    <recommendedName>
        <fullName evidence="2">MRN complex-interacting protein N-terminal domain-containing protein</fullName>
    </recommendedName>
</protein>
<feature type="region of interest" description="Disordered" evidence="1">
    <location>
        <begin position="78"/>
        <end position="98"/>
    </location>
</feature>
<organism evidence="3 4">
    <name type="scientific">Gopherus agassizii</name>
    <name type="common">Agassiz's desert tortoise</name>
    <dbReference type="NCBI Taxonomy" id="38772"/>
    <lineage>
        <taxon>Eukaryota</taxon>
        <taxon>Metazoa</taxon>
        <taxon>Chordata</taxon>
        <taxon>Craniata</taxon>
        <taxon>Vertebrata</taxon>
        <taxon>Euteleostomi</taxon>
        <taxon>Archelosauria</taxon>
        <taxon>Testudinata</taxon>
        <taxon>Testudines</taxon>
        <taxon>Cryptodira</taxon>
        <taxon>Durocryptodira</taxon>
        <taxon>Testudinoidea</taxon>
        <taxon>Testudinidae</taxon>
        <taxon>Gopherus</taxon>
    </lineage>
</organism>
<feature type="compositionally biased region" description="Polar residues" evidence="1">
    <location>
        <begin position="283"/>
        <end position="294"/>
    </location>
</feature>
<name>A0A452IFH6_9SAUR</name>
<dbReference type="GO" id="GO:0007095">
    <property type="term" value="P:mitotic G2 DNA damage checkpoint signaling"/>
    <property type="evidence" value="ECO:0007669"/>
    <property type="project" value="TreeGrafter"/>
</dbReference>
<proteinExistence type="predicted"/>
<evidence type="ECO:0000313" key="3">
    <source>
        <dbReference type="Ensembl" id="ENSGAGP00000026611.1"/>
    </source>
</evidence>
<dbReference type="AlphaFoldDB" id="A0A452IFH6"/>
<reference evidence="4" key="1">
    <citation type="journal article" date="2017" name="PLoS ONE">
        <title>The Agassiz's desert tortoise genome provides a resource for the conservation of a threatened species.</title>
        <authorList>
            <person name="Tollis M."/>
            <person name="DeNardo D.F."/>
            <person name="Cornelius J.A."/>
            <person name="Dolby G.A."/>
            <person name="Edwards T."/>
            <person name="Henen B.T."/>
            <person name="Karl A.E."/>
            <person name="Murphy R.W."/>
            <person name="Kusumi K."/>
        </authorList>
    </citation>
    <scope>NUCLEOTIDE SEQUENCE [LARGE SCALE GENOMIC DNA]</scope>
</reference>
<reference evidence="3" key="2">
    <citation type="submission" date="2025-08" db="UniProtKB">
        <authorList>
            <consortium name="Ensembl"/>
        </authorList>
    </citation>
    <scope>IDENTIFICATION</scope>
</reference>
<dbReference type="InterPro" id="IPR049472">
    <property type="entry name" value="MRNIP_N"/>
</dbReference>
<evidence type="ECO:0000313" key="4">
    <source>
        <dbReference type="Proteomes" id="UP000291020"/>
    </source>
</evidence>
<dbReference type="GO" id="GO:0003682">
    <property type="term" value="F:chromatin binding"/>
    <property type="evidence" value="ECO:0007669"/>
    <property type="project" value="TreeGrafter"/>
</dbReference>